<feature type="transmembrane region" description="Helical" evidence="1">
    <location>
        <begin position="162"/>
        <end position="183"/>
    </location>
</feature>
<name>A0A9P5TB74_9AGAM</name>
<feature type="transmembrane region" description="Helical" evidence="1">
    <location>
        <begin position="119"/>
        <end position="142"/>
    </location>
</feature>
<evidence type="ECO:0000313" key="3">
    <source>
        <dbReference type="Proteomes" id="UP000759537"/>
    </source>
</evidence>
<dbReference type="EMBL" id="WHVB01000005">
    <property type="protein sequence ID" value="KAF8482530.1"/>
    <property type="molecule type" value="Genomic_DNA"/>
</dbReference>
<gene>
    <name evidence="2" type="ORF">DFH94DRAFT_680593</name>
</gene>
<keyword evidence="3" id="KW-1185">Reference proteome</keyword>
<evidence type="ECO:0000256" key="1">
    <source>
        <dbReference type="SAM" id="Phobius"/>
    </source>
</evidence>
<dbReference type="OrthoDB" id="3197626at2759"/>
<reference evidence="2" key="2">
    <citation type="journal article" date="2020" name="Nat. Commun.">
        <title>Large-scale genome sequencing of mycorrhizal fungi provides insights into the early evolution of symbiotic traits.</title>
        <authorList>
            <person name="Miyauchi S."/>
            <person name="Kiss E."/>
            <person name="Kuo A."/>
            <person name="Drula E."/>
            <person name="Kohler A."/>
            <person name="Sanchez-Garcia M."/>
            <person name="Morin E."/>
            <person name="Andreopoulos B."/>
            <person name="Barry K.W."/>
            <person name="Bonito G."/>
            <person name="Buee M."/>
            <person name="Carver A."/>
            <person name="Chen C."/>
            <person name="Cichocki N."/>
            <person name="Clum A."/>
            <person name="Culley D."/>
            <person name="Crous P.W."/>
            <person name="Fauchery L."/>
            <person name="Girlanda M."/>
            <person name="Hayes R.D."/>
            <person name="Keri Z."/>
            <person name="LaButti K."/>
            <person name="Lipzen A."/>
            <person name="Lombard V."/>
            <person name="Magnuson J."/>
            <person name="Maillard F."/>
            <person name="Murat C."/>
            <person name="Nolan M."/>
            <person name="Ohm R.A."/>
            <person name="Pangilinan J."/>
            <person name="Pereira M.F."/>
            <person name="Perotto S."/>
            <person name="Peter M."/>
            <person name="Pfister S."/>
            <person name="Riley R."/>
            <person name="Sitrit Y."/>
            <person name="Stielow J.B."/>
            <person name="Szollosi G."/>
            <person name="Zifcakova L."/>
            <person name="Stursova M."/>
            <person name="Spatafora J.W."/>
            <person name="Tedersoo L."/>
            <person name="Vaario L.M."/>
            <person name="Yamada A."/>
            <person name="Yan M."/>
            <person name="Wang P."/>
            <person name="Xu J."/>
            <person name="Bruns T."/>
            <person name="Baldrian P."/>
            <person name="Vilgalys R."/>
            <person name="Dunand C."/>
            <person name="Henrissat B."/>
            <person name="Grigoriev I.V."/>
            <person name="Hibbett D."/>
            <person name="Nagy L.G."/>
            <person name="Martin F.M."/>
        </authorList>
    </citation>
    <scope>NUCLEOTIDE SEQUENCE</scope>
    <source>
        <strain evidence="2">Prilba</strain>
    </source>
</reference>
<organism evidence="2 3">
    <name type="scientific">Russula ochroleuca</name>
    <dbReference type="NCBI Taxonomy" id="152965"/>
    <lineage>
        <taxon>Eukaryota</taxon>
        <taxon>Fungi</taxon>
        <taxon>Dikarya</taxon>
        <taxon>Basidiomycota</taxon>
        <taxon>Agaricomycotina</taxon>
        <taxon>Agaricomycetes</taxon>
        <taxon>Russulales</taxon>
        <taxon>Russulaceae</taxon>
        <taxon>Russula</taxon>
    </lineage>
</organism>
<sequence>MTNWHSPSLALTEYYAYVKLIHFLAGLYIWEMLVNLNFDYGVFTRIFQKRTRHASLMGGIKRDLILQLYLCARWIPLIAIILEMAYVTLVYLFSYLGFLFATALFLLRIVAVWERNKIVTTLATATWLANLAACMHCVVTARSTWVESLQVCGLSDVLKTRFSLLFIINTEFVLLILMLAGLLRWKSRGKGGIWQLLFTQGVVWFAVTAVADIPPLSRFGAQGEAFTTDGMDVVTQVPAPLIVSIAATRMYRGLSDYLVHSDIFHMVHVDPAGQLNNIPFGNFTTRPGAGNTSDTGGMQSGGQLTVGGSLTSLTFGSSNGAAKKAASGGDESHETV</sequence>
<feature type="transmembrane region" description="Helical" evidence="1">
    <location>
        <begin position="20"/>
        <end position="43"/>
    </location>
</feature>
<keyword evidence="1" id="KW-1133">Transmembrane helix</keyword>
<reference evidence="2" key="1">
    <citation type="submission" date="2019-10" db="EMBL/GenBank/DDBJ databases">
        <authorList>
            <consortium name="DOE Joint Genome Institute"/>
            <person name="Kuo A."/>
            <person name="Miyauchi S."/>
            <person name="Kiss E."/>
            <person name="Drula E."/>
            <person name="Kohler A."/>
            <person name="Sanchez-Garcia M."/>
            <person name="Andreopoulos B."/>
            <person name="Barry K.W."/>
            <person name="Bonito G."/>
            <person name="Buee M."/>
            <person name="Carver A."/>
            <person name="Chen C."/>
            <person name="Cichocki N."/>
            <person name="Clum A."/>
            <person name="Culley D."/>
            <person name="Crous P.W."/>
            <person name="Fauchery L."/>
            <person name="Girlanda M."/>
            <person name="Hayes R."/>
            <person name="Keri Z."/>
            <person name="LaButti K."/>
            <person name="Lipzen A."/>
            <person name="Lombard V."/>
            <person name="Magnuson J."/>
            <person name="Maillard F."/>
            <person name="Morin E."/>
            <person name="Murat C."/>
            <person name="Nolan M."/>
            <person name="Ohm R."/>
            <person name="Pangilinan J."/>
            <person name="Pereira M."/>
            <person name="Perotto S."/>
            <person name="Peter M."/>
            <person name="Riley R."/>
            <person name="Sitrit Y."/>
            <person name="Stielow B."/>
            <person name="Szollosi G."/>
            <person name="Zifcakova L."/>
            <person name="Stursova M."/>
            <person name="Spatafora J.W."/>
            <person name="Tedersoo L."/>
            <person name="Vaario L.-M."/>
            <person name="Yamada A."/>
            <person name="Yan M."/>
            <person name="Wang P."/>
            <person name="Xu J."/>
            <person name="Bruns T."/>
            <person name="Baldrian P."/>
            <person name="Vilgalys R."/>
            <person name="Henrissat B."/>
            <person name="Grigoriev I.V."/>
            <person name="Hibbett D."/>
            <person name="Nagy L.G."/>
            <person name="Martin F.M."/>
        </authorList>
    </citation>
    <scope>NUCLEOTIDE SEQUENCE</scope>
    <source>
        <strain evidence="2">Prilba</strain>
    </source>
</reference>
<protein>
    <submittedName>
        <fullName evidence="2">Uncharacterized protein</fullName>
    </submittedName>
</protein>
<dbReference type="AlphaFoldDB" id="A0A9P5TB74"/>
<comment type="caution">
    <text evidence="2">The sequence shown here is derived from an EMBL/GenBank/DDBJ whole genome shotgun (WGS) entry which is preliminary data.</text>
</comment>
<keyword evidence="1" id="KW-0812">Transmembrane</keyword>
<dbReference type="Proteomes" id="UP000759537">
    <property type="component" value="Unassembled WGS sequence"/>
</dbReference>
<feature type="transmembrane region" description="Helical" evidence="1">
    <location>
        <begin position="64"/>
        <end position="82"/>
    </location>
</feature>
<keyword evidence="1" id="KW-0472">Membrane</keyword>
<accession>A0A9P5TB74</accession>
<feature type="transmembrane region" description="Helical" evidence="1">
    <location>
        <begin position="88"/>
        <end position="107"/>
    </location>
</feature>
<evidence type="ECO:0000313" key="2">
    <source>
        <dbReference type="EMBL" id="KAF8482530.1"/>
    </source>
</evidence>
<proteinExistence type="predicted"/>